<name>A0A2I3H3Q8_NOMLE</name>
<evidence type="ECO:0000313" key="2">
    <source>
        <dbReference type="Ensembl" id="ENSNLEP00000038239.1"/>
    </source>
</evidence>
<dbReference type="GeneTree" id="ENSGT01030000234551"/>
<gene>
    <name evidence="2" type="primary">KLK13</name>
</gene>
<protein>
    <submittedName>
        <fullName evidence="2">Kallikrein related peptidase 13</fullName>
    </submittedName>
</protein>
<reference evidence="2" key="2">
    <citation type="submission" date="2025-08" db="UniProtKB">
        <authorList>
            <consortium name="Ensembl"/>
        </authorList>
    </citation>
    <scope>IDENTIFICATION</scope>
</reference>
<feature type="chain" id="PRO_5014136700" evidence="1">
    <location>
        <begin position="19"/>
        <end position="113"/>
    </location>
</feature>
<dbReference type="EMBL" id="ADFV01052238">
    <property type="status" value="NOT_ANNOTATED_CDS"/>
    <property type="molecule type" value="Genomic_DNA"/>
</dbReference>
<dbReference type="AlphaFoldDB" id="A0A2I3H3Q8"/>
<keyword evidence="3" id="KW-1185">Reference proteome</keyword>
<reference evidence="2" key="3">
    <citation type="submission" date="2025-09" db="UniProtKB">
        <authorList>
            <consortium name="Ensembl"/>
        </authorList>
    </citation>
    <scope>IDENTIFICATION</scope>
</reference>
<proteinExistence type="predicted"/>
<accession>A0A2I3H3Q8</accession>
<dbReference type="EMBL" id="ADFV01052240">
    <property type="status" value="NOT_ANNOTATED_CDS"/>
    <property type="molecule type" value="Genomic_DNA"/>
</dbReference>
<dbReference type="EMBL" id="ADFV01052239">
    <property type="status" value="NOT_ANNOTATED_CDS"/>
    <property type="molecule type" value="Genomic_DNA"/>
</dbReference>
<reference evidence="2 3" key="1">
    <citation type="submission" date="2012-10" db="EMBL/GenBank/DDBJ databases">
        <authorList>
            <consortium name="Gibbon Genome Sequencing Consortium"/>
        </authorList>
    </citation>
    <scope>NUCLEOTIDE SEQUENCE [LARGE SCALE GENOMIC DNA]</scope>
</reference>
<organism evidence="2 3">
    <name type="scientific">Nomascus leucogenys</name>
    <name type="common">Northern white-cheeked gibbon</name>
    <name type="synonym">Hylobates leucogenys</name>
    <dbReference type="NCBI Taxonomy" id="61853"/>
    <lineage>
        <taxon>Eukaryota</taxon>
        <taxon>Metazoa</taxon>
        <taxon>Chordata</taxon>
        <taxon>Craniata</taxon>
        <taxon>Vertebrata</taxon>
        <taxon>Euteleostomi</taxon>
        <taxon>Mammalia</taxon>
        <taxon>Eutheria</taxon>
        <taxon>Euarchontoglires</taxon>
        <taxon>Primates</taxon>
        <taxon>Haplorrhini</taxon>
        <taxon>Catarrhini</taxon>
        <taxon>Hylobatidae</taxon>
        <taxon>Nomascus</taxon>
    </lineage>
</organism>
<sequence length="113" mass="12071">MWPLALVIASLTLALSGGEDFKEPSQGPRDVMAAFRPEAFPKGLTLEPRPEKGGVCGCLAPGTILGLKVGWLFSSGDTPWIHARATPKCHTLGRRSTCYTLRSPQQPVEVGAL</sequence>
<dbReference type="Ensembl" id="ENSNLET00000047334.1">
    <property type="protein sequence ID" value="ENSNLEP00000038239.1"/>
    <property type="gene ID" value="ENSNLEG00000005834.2"/>
</dbReference>
<evidence type="ECO:0000256" key="1">
    <source>
        <dbReference type="SAM" id="SignalP"/>
    </source>
</evidence>
<keyword evidence="1" id="KW-0732">Signal</keyword>
<feature type="signal peptide" evidence="1">
    <location>
        <begin position="1"/>
        <end position="18"/>
    </location>
</feature>
<dbReference type="Proteomes" id="UP000001073">
    <property type="component" value="Chromosome 10"/>
</dbReference>
<evidence type="ECO:0000313" key="3">
    <source>
        <dbReference type="Proteomes" id="UP000001073"/>
    </source>
</evidence>